<feature type="region of interest" description="Disordered" evidence="2">
    <location>
        <begin position="57"/>
        <end position="92"/>
    </location>
</feature>
<keyword evidence="1" id="KW-1277">Toxin-antitoxin system</keyword>
<evidence type="ECO:0000313" key="4">
    <source>
        <dbReference type="Proteomes" id="UP000244900"/>
    </source>
</evidence>
<gene>
    <name evidence="3" type="ORF">DDW44_00170</name>
</gene>
<name>A0A2S1T2F6_9ACTN</name>
<dbReference type="AlphaFoldDB" id="A0A2S1T2F6"/>
<evidence type="ECO:0000256" key="2">
    <source>
        <dbReference type="SAM" id="MobiDB-lite"/>
    </source>
</evidence>
<evidence type="ECO:0000256" key="1">
    <source>
        <dbReference type="ARBA" id="ARBA00022649"/>
    </source>
</evidence>
<dbReference type="Proteomes" id="UP000244900">
    <property type="component" value="Chromosome"/>
</dbReference>
<dbReference type="OrthoDB" id="4329709at2"/>
<reference evidence="3 4" key="1">
    <citation type="submission" date="2018-05" db="EMBL/GenBank/DDBJ databases">
        <title>Complete genome sequence of sponge-derived Streptomyces sp. HNM0039.</title>
        <authorList>
            <person name="Huang X."/>
            <person name="Zhou S."/>
        </authorList>
    </citation>
    <scope>NUCLEOTIDE SEQUENCE [LARGE SCALE GENOMIC DNA]</scope>
    <source>
        <strain evidence="3 4">HNM0039</strain>
    </source>
</reference>
<protein>
    <submittedName>
        <fullName evidence="3">DUF1778 domain-containing protein</fullName>
    </submittedName>
</protein>
<dbReference type="InterPro" id="IPR014795">
    <property type="entry name" value="TacA_1-like"/>
</dbReference>
<proteinExistence type="predicted"/>
<dbReference type="Pfam" id="PF08681">
    <property type="entry name" value="TacA1"/>
    <property type="match status" value="1"/>
</dbReference>
<dbReference type="EMBL" id="CP029188">
    <property type="protein sequence ID" value="AWI32845.1"/>
    <property type="molecule type" value="Genomic_DNA"/>
</dbReference>
<feature type="compositionally biased region" description="Low complexity" evidence="2">
    <location>
        <begin position="82"/>
        <end position="92"/>
    </location>
</feature>
<evidence type="ECO:0000313" key="3">
    <source>
        <dbReference type="EMBL" id="AWI32845.1"/>
    </source>
</evidence>
<sequence>MSLRFPDPEQRAAIAAAARQEGVSMQEYILSAAYARATAVENTFLDAFRESMTRSGDVFAAEPGTTDPSAEQRAAEQRALAELEQPEAGRAA</sequence>
<organism evidence="3 4">
    <name type="scientific">Streptomyces tirandamycinicus</name>
    <dbReference type="NCBI Taxonomy" id="2174846"/>
    <lineage>
        <taxon>Bacteria</taxon>
        <taxon>Bacillati</taxon>
        <taxon>Actinomycetota</taxon>
        <taxon>Actinomycetes</taxon>
        <taxon>Kitasatosporales</taxon>
        <taxon>Streptomycetaceae</taxon>
        <taxon>Streptomyces</taxon>
    </lineage>
</organism>
<accession>A0A2S1T2F6</accession>
<dbReference type="KEGG" id="stir:DDW44_00170"/>
<keyword evidence="4" id="KW-1185">Reference proteome</keyword>
<dbReference type="RefSeq" id="WP_027735072.1">
    <property type="nucleotide sequence ID" value="NZ_CP029188.1"/>
</dbReference>